<sequence>MEGIPRWHVCRARLGDITQLAFMRILSLANDGVGRMVNASLASPGGLLKSFRVTSSSRYPSNILQIS</sequence>
<organism evidence="1 2">
    <name type="scientific">Penicillium chrysogenum</name>
    <name type="common">Penicillium notatum</name>
    <dbReference type="NCBI Taxonomy" id="5076"/>
    <lineage>
        <taxon>Eukaryota</taxon>
        <taxon>Fungi</taxon>
        <taxon>Dikarya</taxon>
        <taxon>Ascomycota</taxon>
        <taxon>Pezizomycotina</taxon>
        <taxon>Eurotiomycetes</taxon>
        <taxon>Eurotiomycetidae</taxon>
        <taxon>Eurotiales</taxon>
        <taxon>Aspergillaceae</taxon>
        <taxon>Penicillium</taxon>
        <taxon>Penicillium chrysogenum species complex</taxon>
    </lineage>
</organism>
<dbReference type="EMBL" id="JAPVEB010000003">
    <property type="protein sequence ID" value="KAJ5269773.1"/>
    <property type="molecule type" value="Genomic_DNA"/>
</dbReference>
<name>A0ABQ8WIM4_PENCH</name>
<dbReference type="Proteomes" id="UP001220256">
    <property type="component" value="Unassembled WGS sequence"/>
</dbReference>
<evidence type="ECO:0000313" key="1">
    <source>
        <dbReference type="EMBL" id="KAJ5269773.1"/>
    </source>
</evidence>
<proteinExistence type="predicted"/>
<accession>A0ABQ8WIM4</accession>
<keyword evidence="2" id="KW-1185">Reference proteome</keyword>
<gene>
    <name evidence="1" type="ORF">N7505_005531</name>
</gene>
<reference evidence="1 2" key="1">
    <citation type="journal article" date="2023" name="IMA Fungus">
        <title>Comparative genomic study of the Penicillium genus elucidates a diverse pangenome and 15 lateral gene transfer events.</title>
        <authorList>
            <person name="Petersen C."/>
            <person name="Sorensen T."/>
            <person name="Nielsen M.R."/>
            <person name="Sondergaard T.E."/>
            <person name="Sorensen J.L."/>
            <person name="Fitzpatrick D.A."/>
            <person name="Frisvad J.C."/>
            <person name="Nielsen K.L."/>
        </authorList>
    </citation>
    <scope>NUCLEOTIDE SEQUENCE [LARGE SCALE GENOMIC DNA]</scope>
    <source>
        <strain evidence="1 2">IBT 3361</strain>
    </source>
</reference>
<evidence type="ECO:0000313" key="2">
    <source>
        <dbReference type="Proteomes" id="UP001220256"/>
    </source>
</evidence>
<comment type="caution">
    <text evidence="1">The sequence shown here is derived from an EMBL/GenBank/DDBJ whole genome shotgun (WGS) entry which is preliminary data.</text>
</comment>
<protein>
    <submittedName>
        <fullName evidence="1">Uncharacterized protein</fullName>
    </submittedName>
</protein>